<keyword evidence="2" id="KW-1185">Reference proteome</keyword>
<comment type="caution">
    <text evidence="1">The sequence shown here is derived from an EMBL/GenBank/DDBJ whole genome shotgun (WGS) entry which is preliminary data.</text>
</comment>
<dbReference type="EMBL" id="BGPR01005049">
    <property type="protein sequence ID" value="GBN06298.1"/>
    <property type="molecule type" value="Genomic_DNA"/>
</dbReference>
<dbReference type="Proteomes" id="UP000499080">
    <property type="component" value="Unassembled WGS sequence"/>
</dbReference>
<protein>
    <submittedName>
        <fullName evidence="1">Uncharacterized protein</fullName>
    </submittedName>
</protein>
<name>A0A4Y2KVH0_ARAVE</name>
<evidence type="ECO:0000313" key="1">
    <source>
        <dbReference type="EMBL" id="GBN06298.1"/>
    </source>
</evidence>
<gene>
    <name evidence="1" type="ORF">AVEN_184762_1</name>
</gene>
<sequence length="145" mass="16696">MRVLLLSPIMSKMVGKTGSPFYSELNFGAVLLDIPVNNLEFGWKEITRNGSEAIALVYSKQWPKESRHGFLRTNITPVHTFRTFDFCGCEACSQYDHMACVTLRIYATLLPSHPWEKISINRCTWYDNQNYFCIVPVKKIILKAI</sequence>
<evidence type="ECO:0000313" key="2">
    <source>
        <dbReference type="Proteomes" id="UP000499080"/>
    </source>
</evidence>
<dbReference type="AlphaFoldDB" id="A0A4Y2KVH0"/>
<accession>A0A4Y2KVH0</accession>
<organism evidence="1 2">
    <name type="scientific">Araneus ventricosus</name>
    <name type="common">Orbweaver spider</name>
    <name type="synonym">Epeira ventricosa</name>
    <dbReference type="NCBI Taxonomy" id="182803"/>
    <lineage>
        <taxon>Eukaryota</taxon>
        <taxon>Metazoa</taxon>
        <taxon>Ecdysozoa</taxon>
        <taxon>Arthropoda</taxon>
        <taxon>Chelicerata</taxon>
        <taxon>Arachnida</taxon>
        <taxon>Araneae</taxon>
        <taxon>Araneomorphae</taxon>
        <taxon>Entelegynae</taxon>
        <taxon>Araneoidea</taxon>
        <taxon>Araneidae</taxon>
        <taxon>Araneus</taxon>
    </lineage>
</organism>
<proteinExistence type="predicted"/>
<reference evidence="1 2" key="1">
    <citation type="journal article" date="2019" name="Sci. Rep.">
        <title>Orb-weaving spider Araneus ventricosus genome elucidates the spidroin gene catalogue.</title>
        <authorList>
            <person name="Kono N."/>
            <person name="Nakamura H."/>
            <person name="Ohtoshi R."/>
            <person name="Moran D.A.P."/>
            <person name="Shinohara A."/>
            <person name="Yoshida Y."/>
            <person name="Fujiwara M."/>
            <person name="Mori M."/>
            <person name="Tomita M."/>
            <person name="Arakawa K."/>
        </authorList>
    </citation>
    <scope>NUCLEOTIDE SEQUENCE [LARGE SCALE GENOMIC DNA]</scope>
</reference>